<reference evidence="1 2" key="1">
    <citation type="journal article" date="2019" name="Appl. Microbiol. Biotechnol.">
        <title>Uncovering carbohydrate metabolism through a genotype-phenotype association study of 56 lactic acid bacteria genomes.</title>
        <authorList>
            <person name="Buron-Moles G."/>
            <person name="Chailyan A."/>
            <person name="Dolejs I."/>
            <person name="Forster J."/>
            <person name="Miks M.H."/>
        </authorList>
    </citation>
    <scope>NUCLEOTIDE SEQUENCE [LARGE SCALE GENOMIC DNA]</scope>
    <source>
        <strain evidence="1 2">ATCC 700006</strain>
    </source>
</reference>
<proteinExistence type="predicted"/>
<dbReference type="Pfam" id="PF05263">
    <property type="entry name" value="DUF722"/>
    <property type="match status" value="1"/>
</dbReference>
<dbReference type="InterPro" id="IPR006523">
    <property type="entry name" value="RinA"/>
</dbReference>
<evidence type="ECO:0000313" key="2">
    <source>
        <dbReference type="Proteomes" id="UP000295681"/>
    </source>
</evidence>
<dbReference type="Proteomes" id="UP000295681">
    <property type="component" value="Unassembled WGS sequence"/>
</dbReference>
<dbReference type="InterPro" id="IPR007927">
    <property type="entry name" value="DUF722"/>
</dbReference>
<dbReference type="EMBL" id="PUFI01000014">
    <property type="protein sequence ID" value="TDG68054.1"/>
    <property type="molecule type" value="Genomic_DNA"/>
</dbReference>
<evidence type="ECO:0008006" key="3">
    <source>
        <dbReference type="Google" id="ProtNLM"/>
    </source>
</evidence>
<comment type="caution">
    <text evidence="1">The sequence shown here is derived from an EMBL/GenBank/DDBJ whole genome shotgun (WGS) entry which is preliminary data.</text>
</comment>
<sequence>MADKIDAVLRDYFTGALDLKIIQRKRELDSVGSTDENVGGGRAQNKHTRPLDDMLIRYESDYELQALFRQRRIMKEWLSSGVCDKETNEILKLHYGKKYTWDKISNELFIGRNTAIRKRNWFKRVLAVQM</sequence>
<organism evidence="1 2">
    <name type="scientific">Leuconostoc fallax</name>
    <dbReference type="NCBI Taxonomy" id="1251"/>
    <lineage>
        <taxon>Bacteria</taxon>
        <taxon>Bacillati</taxon>
        <taxon>Bacillota</taxon>
        <taxon>Bacilli</taxon>
        <taxon>Lactobacillales</taxon>
        <taxon>Lactobacillaceae</taxon>
        <taxon>Leuconostoc</taxon>
    </lineage>
</organism>
<evidence type="ECO:0000313" key="1">
    <source>
        <dbReference type="EMBL" id="TDG68054.1"/>
    </source>
</evidence>
<dbReference type="NCBIfam" id="TIGR01636">
    <property type="entry name" value="phage_rinA"/>
    <property type="match status" value="1"/>
</dbReference>
<gene>
    <name evidence="1" type="ORF">C5L23_000360</name>
</gene>
<dbReference type="STRING" id="907931.GCA_000165675_00990"/>
<name>A0A4R5N980_9LACO</name>
<accession>A0A4R5N980</accession>
<keyword evidence="2" id="KW-1185">Reference proteome</keyword>
<dbReference type="RefSeq" id="WP_010007830.1">
    <property type="nucleotide sequence ID" value="NZ_PUFI01000014.1"/>
</dbReference>
<dbReference type="AlphaFoldDB" id="A0A4R5N980"/>
<protein>
    <recommendedName>
        <fullName evidence="3">RinA family phage transcriptional regulator</fullName>
    </recommendedName>
</protein>